<keyword evidence="4" id="KW-1185">Reference proteome</keyword>
<dbReference type="InterPro" id="IPR023093">
    <property type="entry name" value="ScpA-like_C"/>
</dbReference>
<sequence>MFDILGTLRRQNQGLISRCWLAATLSEIGFKKICKANELNDFNVVLASEDIMNLINHKKINLYTSSQLAFGLLKIQLYKTSALDAYMKNVQNALRPVDLKKLQTKQEKLETIPNVILDLPELDVTVKFKKQLEKPDRHLLPEYGQYDASFSQDDEFEKREFDLLTIDDLTAQLKEFFPTYKTLEAEITDESREHLRETSAVTRQPLSNLDITNLPNGNDPRTPSKRKGRSIDLNTPSKRHRRNSLFPLEDQENVPPAKIPNADKSYDLQENMDNDPPMPSLDDSNIQASGQTHSLFKDAPIPDVPAEQPLEKLSPIIDADLSFESLVSPDIPTQPKRKHEKLIIDEIYSIPRSEMISRINNIKIMTRPRDIVNIDRIRFDAQLLFTKPSTSRRGRSIIDCSNAIKSLFKLNIKHKFHIDTDKSLFPEKIRYPETSEKTVELSSGDSRRHEQTNEPLVKDISDPIANVDGIIPLGETGHNLLNEIVDTRSIMEPTIHSDLITVGDQTYVIPTDNTLRIGDDSSSFLPENVDKSPGCRQSTATTEKIIDISSKSSPDSSIFYERSIEDMCNNLKRLWREKNGPINFKYLFVPAEITEFEVACSLWHLLHLAKNNQIELQQAEPYEIIWIYLS</sequence>
<organism evidence="3 4">
    <name type="scientific">Microctonus aethiopoides</name>
    <dbReference type="NCBI Taxonomy" id="144406"/>
    <lineage>
        <taxon>Eukaryota</taxon>
        <taxon>Metazoa</taxon>
        <taxon>Ecdysozoa</taxon>
        <taxon>Arthropoda</taxon>
        <taxon>Hexapoda</taxon>
        <taxon>Insecta</taxon>
        <taxon>Pterygota</taxon>
        <taxon>Neoptera</taxon>
        <taxon>Endopterygota</taxon>
        <taxon>Hymenoptera</taxon>
        <taxon>Apocrita</taxon>
        <taxon>Ichneumonoidea</taxon>
        <taxon>Braconidae</taxon>
        <taxon>Euphorinae</taxon>
        <taxon>Microctonus</taxon>
    </lineage>
</organism>
<evidence type="ECO:0000259" key="2">
    <source>
        <dbReference type="Pfam" id="PF04825"/>
    </source>
</evidence>
<comment type="caution">
    <text evidence="3">The sequence shown here is derived from an EMBL/GenBank/DDBJ whole genome shotgun (WGS) entry which is preliminary data.</text>
</comment>
<name>A0AA39FYC2_9HYME</name>
<dbReference type="AlphaFoldDB" id="A0AA39FYC2"/>
<dbReference type="Pfam" id="PF04825">
    <property type="entry name" value="Rad21_Rec8_N"/>
    <property type="match status" value="1"/>
</dbReference>
<feature type="compositionally biased region" description="Polar residues" evidence="1">
    <location>
        <begin position="199"/>
        <end position="221"/>
    </location>
</feature>
<feature type="region of interest" description="Disordered" evidence="1">
    <location>
        <begin position="190"/>
        <end position="280"/>
    </location>
</feature>
<proteinExistence type="predicted"/>
<feature type="domain" description="Rad21/Rec8-like protein N-terminal" evidence="2">
    <location>
        <begin position="12"/>
        <end position="96"/>
    </location>
</feature>
<protein>
    <recommendedName>
        <fullName evidence="2">Rad21/Rec8-like protein N-terminal domain-containing protein</fullName>
    </recommendedName>
</protein>
<feature type="region of interest" description="Disordered" evidence="1">
    <location>
        <begin position="435"/>
        <end position="456"/>
    </location>
</feature>
<accession>A0AA39FYC2</accession>
<evidence type="ECO:0000313" key="4">
    <source>
        <dbReference type="Proteomes" id="UP001168990"/>
    </source>
</evidence>
<gene>
    <name evidence="3" type="ORF">PV328_002090</name>
</gene>
<dbReference type="Gene3D" id="1.10.10.580">
    <property type="entry name" value="Structural maintenance of chromosome 1. Chain E"/>
    <property type="match status" value="1"/>
</dbReference>
<reference evidence="3" key="2">
    <citation type="submission" date="2023-03" db="EMBL/GenBank/DDBJ databases">
        <authorList>
            <person name="Inwood S.N."/>
            <person name="Skelly J.G."/>
            <person name="Guhlin J."/>
            <person name="Harrop T.W.R."/>
            <person name="Goldson S.G."/>
            <person name="Dearden P.K."/>
        </authorList>
    </citation>
    <scope>NUCLEOTIDE SEQUENCE</scope>
    <source>
        <strain evidence="3">Irish</strain>
        <tissue evidence="3">Whole body</tissue>
    </source>
</reference>
<evidence type="ECO:0000256" key="1">
    <source>
        <dbReference type="SAM" id="MobiDB-lite"/>
    </source>
</evidence>
<dbReference type="InterPro" id="IPR006910">
    <property type="entry name" value="Rad21_Rec8_N"/>
</dbReference>
<reference evidence="3" key="1">
    <citation type="journal article" date="2023" name="bioRxiv">
        <title>Scaffold-level genome assemblies of two parasitoid biocontrol wasps reveal the parthenogenesis mechanism and an associated novel virus.</title>
        <authorList>
            <person name="Inwood S."/>
            <person name="Skelly J."/>
            <person name="Guhlin J."/>
            <person name="Harrop T."/>
            <person name="Goldson S."/>
            <person name="Dearden P."/>
        </authorList>
    </citation>
    <scope>NUCLEOTIDE SEQUENCE</scope>
    <source>
        <strain evidence="3">Irish</strain>
        <tissue evidence="3">Whole body</tissue>
    </source>
</reference>
<dbReference type="EMBL" id="JAQQBS010000001">
    <property type="protein sequence ID" value="KAK0178110.1"/>
    <property type="molecule type" value="Genomic_DNA"/>
</dbReference>
<evidence type="ECO:0000313" key="3">
    <source>
        <dbReference type="EMBL" id="KAK0178110.1"/>
    </source>
</evidence>
<dbReference type="Proteomes" id="UP001168990">
    <property type="component" value="Unassembled WGS sequence"/>
</dbReference>